<evidence type="ECO:0000313" key="2">
    <source>
        <dbReference type="Proteomes" id="UP000471745"/>
    </source>
</evidence>
<dbReference type="Proteomes" id="UP000471745">
    <property type="component" value="Unassembled WGS sequence"/>
</dbReference>
<reference evidence="1 2" key="1">
    <citation type="submission" date="2020-01" db="EMBL/GenBank/DDBJ databases">
        <title>Insect and environment-associated Actinomycetes.</title>
        <authorList>
            <person name="Currrie C."/>
            <person name="Chevrette M."/>
            <person name="Carlson C."/>
            <person name="Stubbendieck R."/>
            <person name="Wendt-Pienkowski E."/>
        </authorList>
    </citation>
    <scope>NUCLEOTIDE SEQUENCE [LARGE SCALE GENOMIC DNA]</scope>
    <source>
        <strain evidence="1 2">SID8189</strain>
    </source>
</reference>
<keyword evidence="1" id="KW-0645">Protease</keyword>
<comment type="caution">
    <text evidence="1">The sequence shown here is derived from an EMBL/GenBank/DDBJ whole genome shotgun (WGS) entry which is preliminary data.</text>
</comment>
<gene>
    <name evidence="1" type="ORF">G3I18_04375</name>
</gene>
<sequence length="47" mass="5144">PALEHAARLTAPRVPYGAGWAYGPVPAVWPPQGQPPYPAYGENPYRR</sequence>
<keyword evidence="1" id="KW-0482">Metalloprotease</keyword>
<protein>
    <submittedName>
        <fullName evidence="1">PrsW family intramembrane metalloprotease</fullName>
    </submittedName>
</protein>
<dbReference type="AlphaFoldDB" id="A0A9X5CFQ2"/>
<name>A0A9X5CFQ2_9ACTN</name>
<accession>A0A9X5CFQ2</accession>
<feature type="non-terminal residue" evidence="1">
    <location>
        <position position="1"/>
    </location>
</feature>
<organism evidence="1 2">
    <name type="scientific">Actinospica acidiphila</name>
    <dbReference type="NCBI Taxonomy" id="304899"/>
    <lineage>
        <taxon>Bacteria</taxon>
        <taxon>Bacillati</taxon>
        <taxon>Actinomycetota</taxon>
        <taxon>Actinomycetes</taxon>
        <taxon>Catenulisporales</taxon>
        <taxon>Actinospicaceae</taxon>
        <taxon>Actinospica</taxon>
    </lineage>
</organism>
<proteinExistence type="predicted"/>
<keyword evidence="1" id="KW-0378">Hydrolase</keyword>
<dbReference type="GO" id="GO:0008237">
    <property type="term" value="F:metallopeptidase activity"/>
    <property type="evidence" value="ECO:0007669"/>
    <property type="project" value="UniProtKB-KW"/>
</dbReference>
<dbReference type="EMBL" id="JAAGNA010000154">
    <property type="protein sequence ID" value="NEC47814.1"/>
    <property type="molecule type" value="Genomic_DNA"/>
</dbReference>
<keyword evidence="2" id="KW-1185">Reference proteome</keyword>
<evidence type="ECO:0000313" key="1">
    <source>
        <dbReference type="EMBL" id="NEC47814.1"/>
    </source>
</evidence>